<accession>A0A4S8MC18</accession>
<dbReference type="AlphaFoldDB" id="A0A4S8MC18"/>
<protein>
    <recommendedName>
        <fullName evidence="3">Copia protein</fullName>
    </recommendedName>
</protein>
<gene>
    <name evidence="1" type="ORF">K435DRAFT_657810</name>
</gene>
<dbReference type="Proteomes" id="UP000297245">
    <property type="component" value="Unassembled WGS sequence"/>
</dbReference>
<dbReference type="EMBL" id="ML179110">
    <property type="protein sequence ID" value="THU99989.1"/>
    <property type="molecule type" value="Genomic_DNA"/>
</dbReference>
<reference evidence="1 2" key="1">
    <citation type="journal article" date="2019" name="Nat. Ecol. Evol.">
        <title>Megaphylogeny resolves global patterns of mushroom evolution.</title>
        <authorList>
            <person name="Varga T."/>
            <person name="Krizsan K."/>
            <person name="Foldi C."/>
            <person name="Dima B."/>
            <person name="Sanchez-Garcia M."/>
            <person name="Sanchez-Ramirez S."/>
            <person name="Szollosi G.J."/>
            <person name="Szarkandi J.G."/>
            <person name="Papp V."/>
            <person name="Albert L."/>
            <person name="Andreopoulos W."/>
            <person name="Angelini C."/>
            <person name="Antonin V."/>
            <person name="Barry K.W."/>
            <person name="Bougher N.L."/>
            <person name="Buchanan P."/>
            <person name="Buyck B."/>
            <person name="Bense V."/>
            <person name="Catcheside P."/>
            <person name="Chovatia M."/>
            <person name="Cooper J."/>
            <person name="Damon W."/>
            <person name="Desjardin D."/>
            <person name="Finy P."/>
            <person name="Geml J."/>
            <person name="Haridas S."/>
            <person name="Hughes K."/>
            <person name="Justo A."/>
            <person name="Karasinski D."/>
            <person name="Kautmanova I."/>
            <person name="Kiss B."/>
            <person name="Kocsube S."/>
            <person name="Kotiranta H."/>
            <person name="LaButti K.M."/>
            <person name="Lechner B.E."/>
            <person name="Liimatainen K."/>
            <person name="Lipzen A."/>
            <person name="Lukacs Z."/>
            <person name="Mihaltcheva S."/>
            <person name="Morgado L.N."/>
            <person name="Niskanen T."/>
            <person name="Noordeloos M.E."/>
            <person name="Ohm R.A."/>
            <person name="Ortiz-Santana B."/>
            <person name="Ovrebo C."/>
            <person name="Racz N."/>
            <person name="Riley R."/>
            <person name="Savchenko A."/>
            <person name="Shiryaev A."/>
            <person name="Soop K."/>
            <person name="Spirin V."/>
            <person name="Szebenyi C."/>
            <person name="Tomsovsky M."/>
            <person name="Tulloss R.E."/>
            <person name="Uehling J."/>
            <person name="Grigoriev I.V."/>
            <person name="Vagvolgyi C."/>
            <person name="Papp T."/>
            <person name="Martin F.M."/>
            <person name="Miettinen O."/>
            <person name="Hibbett D.S."/>
            <person name="Nagy L.G."/>
        </authorList>
    </citation>
    <scope>NUCLEOTIDE SEQUENCE [LARGE SCALE GENOMIC DNA]</scope>
    <source>
        <strain evidence="1 2">CBS 962.96</strain>
    </source>
</reference>
<evidence type="ECO:0000313" key="2">
    <source>
        <dbReference type="Proteomes" id="UP000297245"/>
    </source>
</evidence>
<sequence>MLCRAKLPRNLWAEAINHSFWIKDRLRHHGLKSNKTPFEAGTGLKPDFSKVPEWGAKAWVKDLKAGKLDARAKQGRFVGFDTGVKGV</sequence>
<dbReference type="OrthoDB" id="2640446at2759"/>
<evidence type="ECO:0000313" key="1">
    <source>
        <dbReference type="EMBL" id="THU99989.1"/>
    </source>
</evidence>
<name>A0A4S8MC18_DENBC</name>
<keyword evidence="2" id="KW-1185">Reference proteome</keyword>
<organism evidence="1 2">
    <name type="scientific">Dendrothele bispora (strain CBS 962.96)</name>
    <dbReference type="NCBI Taxonomy" id="1314807"/>
    <lineage>
        <taxon>Eukaryota</taxon>
        <taxon>Fungi</taxon>
        <taxon>Dikarya</taxon>
        <taxon>Basidiomycota</taxon>
        <taxon>Agaricomycotina</taxon>
        <taxon>Agaricomycetes</taxon>
        <taxon>Agaricomycetidae</taxon>
        <taxon>Agaricales</taxon>
        <taxon>Agaricales incertae sedis</taxon>
        <taxon>Dendrothele</taxon>
    </lineage>
</organism>
<evidence type="ECO:0008006" key="3">
    <source>
        <dbReference type="Google" id="ProtNLM"/>
    </source>
</evidence>
<proteinExistence type="predicted"/>